<feature type="transmembrane region" description="Helical" evidence="1">
    <location>
        <begin position="29"/>
        <end position="51"/>
    </location>
</feature>
<dbReference type="EMBL" id="FXZK01000011">
    <property type="protein sequence ID" value="SMY09663.1"/>
    <property type="molecule type" value="Genomic_DNA"/>
</dbReference>
<evidence type="ECO:0000313" key="2">
    <source>
        <dbReference type="EMBL" id="SMY09663.1"/>
    </source>
</evidence>
<accession>A0A238LJE5</accession>
<evidence type="ECO:0000256" key="1">
    <source>
        <dbReference type="SAM" id="Phobius"/>
    </source>
</evidence>
<protein>
    <submittedName>
        <fullName evidence="2">Uncharacterized protein</fullName>
    </submittedName>
</protein>
<dbReference type="AlphaFoldDB" id="A0A238LJE5"/>
<keyword evidence="1" id="KW-0472">Membrane</keyword>
<gene>
    <name evidence="2" type="ORF">LOM8899_03835</name>
</gene>
<evidence type="ECO:0000313" key="3">
    <source>
        <dbReference type="Proteomes" id="UP000201613"/>
    </source>
</evidence>
<keyword evidence="1" id="KW-0812">Transmembrane</keyword>
<keyword evidence="3" id="KW-1185">Reference proteome</keyword>
<dbReference type="Proteomes" id="UP000201613">
    <property type="component" value="Unassembled WGS sequence"/>
</dbReference>
<dbReference type="RefSeq" id="WP_168770597.1">
    <property type="nucleotide sequence ID" value="NZ_FXZK01000011.1"/>
</dbReference>
<reference evidence="2 3" key="1">
    <citation type="submission" date="2017-05" db="EMBL/GenBank/DDBJ databases">
        <authorList>
            <person name="Song R."/>
            <person name="Chenine A.L."/>
            <person name="Ruprecht R.M."/>
        </authorList>
    </citation>
    <scope>NUCLEOTIDE SEQUENCE [LARGE SCALE GENOMIC DNA]</scope>
    <source>
        <strain evidence="2 3">CECT 8899</strain>
    </source>
</reference>
<proteinExistence type="predicted"/>
<keyword evidence="1" id="KW-1133">Transmembrane helix</keyword>
<name>A0A238LJE5_9RHOB</name>
<organism evidence="2 3">
    <name type="scientific">Flavimaricola marinus</name>
    <dbReference type="NCBI Taxonomy" id="1819565"/>
    <lineage>
        <taxon>Bacteria</taxon>
        <taxon>Pseudomonadati</taxon>
        <taxon>Pseudomonadota</taxon>
        <taxon>Alphaproteobacteria</taxon>
        <taxon>Rhodobacterales</taxon>
        <taxon>Paracoccaceae</taxon>
        <taxon>Flavimaricola</taxon>
    </lineage>
</organism>
<sequence length="56" mass="6005">MIFPLTGLLLGAILGVLRARKRGGTTADILQWAVVHALVLGLLGLFVLVIIERNLV</sequence>